<keyword evidence="1" id="KW-1133">Transmembrane helix</keyword>
<evidence type="ECO:0000256" key="1">
    <source>
        <dbReference type="SAM" id="Phobius"/>
    </source>
</evidence>
<name>A0A975ARX0_9GAMM</name>
<organism evidence="2 3">
    <name type="scientific">Agrilutibacter solisilvae</name>
    <dbReference type="NCBI Taxonomy" id="2763317"/>
    <lineage>
        <taxon>Bacteria</taxon>
        <taxon>Pseudomonadati</taxon>
        <taxon>Pseudomonadota</taxon>
        <taxon>Gammaproteobacteria</taxon>
        <taxon>Lysobacterales</taxon>
        <taxon>Lysobacteraceae</taxon>
        <taxon>Agrilutibacter</taxon>
    </lineage>
</organism>
<evidence type="ECO:0000313" key="3">
    <source>
        <dbReference type="Proteomes" id="UP000639274"/>
    </source>
</evidence>
<feature type="transmembrane region" description="Helical" evidence="1">
    <location>
        <begin position="7"/>
        <end position="40"/>
    </location>
</feature>
<dbReference type="Proteomes" id="UP000639274">
    <property type="component" value="Chromosome"/>
</dbReference>
<evidence type="ECO:0000313" key="2">
    <source>
        <dbReference type="EMBL" id="QSX78157.1"/>
    </source>
</evidence>
<proteinExistence type="predicted"/>
<dbReference type="RefSeq" id="WP_200613454.1">
    <property type="nucleotide sequence ID" value="NZ_CP071518.1"/>
</dbReference>
<gene>
    <name evidence="2" type="ORF">I8J32_015915</name>
</gene>
<dbReference type="AlphaFoldDB" id="A0A975ARX0"/>
<keyword evidence="1" id="KW-0472">Membrane</keyword>
<keyword evidence="1" id="KW-0812">Transmembrane</keyword>
<accession>A0A975ARX0</accession>
<evidence type="ECO:0008006" key="4">
    <source>
        <dbReference type="Google" id="ProtNLM"/>
    </source>
</evidence>
<dbReference type="KEGG" id="lsf:I8J32_015915"/>
<sequence>MSWLGIILIVLGLYFAFKVAGFVLKLAMWALVLFGLYWLLAPHLGLPWPA</sequence>
<keyword evidence="3" id="KW-1185">Reference proteome</keyword>
<protein>
    <recommendedName>
        <fullName evidence="4">DUF4175 domain-containing protein</fullName>
    </recommendedName>
</protein>
<dbReference type="EMBL" id="CP071518">
    <property type="protein sequence ID" value="QSX78157.1"/>
    <property type="molecule type" value="Genomic_DNA"/>
</dbReference>
<reference evidence="2 3" key="1">
    <citation type="submission" date="2021-03" db="EMBL/GenBank/DDBJ databases">
        <title>Lysobacter sp. nov. isolated from soil of gangwondo yeongwol, south Korea.</title>
        <authorList>
            <person name="Kim K.R."/>
            <person name="Kim K.H."/>
            <person name="Jeon C.O."/>
        </authorList>
    </citation>
    <scope>NUCLEOTIDE SEQUENCE [LARGE SCALE GENOMIC DNA]</scope>
    <source>
        <strain evidence="2 3">R19</strain>
    </source>
</reference>